<accession>A0A317CF41</accession>
<dbReference type="AlphaFoldDB" id="A0A317CF41"/>
<dbReference type="EMBL" id="QGKL01000021">
    <property type="protein sequence ID" value="PWQ97265.1"/>
    <property type="molecule type" value="Genomic_DNA"/>
</dbReference>
<dbReference type="OrthoDB" id="9783963at2"/>
<organism evidence="2 3">
    <name type="scientific">Leucothrix arctica</name>
    <dbReference type="NCBI Taxonomy" id="1481894"/>
    <lineage>
        <taxon>Bacteria</taxon>
        <taxon>Pseudomonadati</taxon>
        <taxon>Pseudomonadota</taxon>
        <taxon>Gammaproteobacteria</taxon>
        <taxon>Thiotrichales</taxon>
        <taxon>Thiotrichaceae</taxon>
        <taxon>Leucothrix</taxon>
    </lineage>
</organism>
<sequence length="410" mass="45922">MNISKIAIFVDVENLTHWVKNSGPDDLLDELKSKGSTIVRKAYGNWSQPSISSLQVSLDRLGFDLVHSFHPVSGKNSADIQLTIDVIECALSRPDIDCFILATGDSDFSSLFRKLRSMGKNIIGVGPKSPLSKSVASSCSRYIFTDTPVRSNRLTSSGYNKASALARNTLRSLNGYAGCAELKKRMLEVDPTFDEKKHGFTTFRKFLERISAIKITPVTGSSDVMAYIEIKATPAKSNATQVDSNTPVVRQQLLENKESTLDMYKRFLRSHEWQVVPKHQLIRAYHLVSTMEPMTRSDIEYQVANDLVRELDINTVRQCINIFVKSGLLDLTLEIDEAGNDHKLLSLEKNVNYLKDVDFSMLTRLLQSIEDKQQEVDEAVIAQSLYNNYSDEVLSSLIADARTSLSLLRG</sequence>
<dbReference type="Pfam" id="PF01936">
    <property type="entry name" value="NYN"/>
    <property type="match status" value="1"/>
</dbReference>
<protein>
    <recommendedName>
        <fullName evidence="1">NYN domain-containing protein</fullName>
    </recommendedName>
</protein>
<dbReference type="PANTHER" id="PTHR35811">
    <property type="entry name" value="SLR1870 PROTEIN"/>
    <property type="match status" value="1"/>
</dbReference>
<dbReference type="RefSeq" id="WP_109822693.1">
    <property type="nucleotide sequence ID" value="NZ_QGKL01000021.1"/>
</dbReference>
<keyword evidence="3" id="KW-1185">Reference proteome</keyword>
<comment type="caution">
    <text evidence="2">The sequence shown here is derived from an EMBL/GenBank/DDBJ whole genome shotgun (WGS) entry which is preliminary data.</text>
</comment>
<evidence type="ECO:0000313" key="2">
    <source>
        <dbReference type="EMBL" id="PWQ97265.1"/>
    </source>
</evidence>
<feature type="domain" description="NYN" evidence="1">
    <location>
        <begin position="5"/>
        <end position="144"/>
    </location>
</feature>
<dbReference type="Gene3D" id="3.40.50.1010">
    <property type="entry name" value="5'-nuclease"/>
    <property type="match status" value="1"/>
</dbReference>
<dbReference type="Proteomes" id="UP000245506">
    <property type="component" value="Unassembled WGS sequence"/>
</dbReference>
<gene>
    <name evidence="2" type="ORF">DKT75_06925</name>
</gene>
<evidence type="ECO:0000259" key="1">
    <source>
        <dbReference type="Pfam" id="PF01936"/>
    </source>
</evidence>
<dbReference type="GO" id="GO:0004540">
    <property type="term" value="F:RNA nuclease activity"/>
    <property type="evidence" value="ECO:0007669"/>
    <property type="project" value="InterPro"/>
</dbReference>
<name>A0A317CF41_9GAMM</name>
<dbReference type="InterPro" id="IPR021139">
    <property type="entry name" value="NYN"/>
</dbReference>
<evidence type="ECO:0000313" key="3">
    <source>
        <dbReference type="Proteomes" id="UP000245506"/>
    </source>
</evidence>
<dbReference type="CDD" id="cd11297">
    <property type="entry name" value="PIN_LabA-like_N_1"/>
    <property type="match status" value="1"/>
</dbReference>
<proteinExistence type="predicted"/>
<reference evidence="2 3" key="1">
    <citation type="submission" date="2018-05" db="EMBL/GenBank/DDBJ databases">
        <title>Leucothrix arctica sp. nov., isolated from Arctic seawater.</title>
        <authorList>
            <person name="Choi A."/>
            <person name="Baek K."/>
        </authorList>
    </citation>
    <scope>NUCLEOTIDE SEQUENCE [LARGE SCALE GENOMIC DNA]</scope>
    <source>
        <strain evidence="2 3">IMCC9719</strain>
    </source>
</reference>
<dbReference type="PANTHER" id="PTHR35811:SF1">
    <property type="entry name" value="HTH OST-TYPE DOMAIN-CONTAINING PROTEIN"/>
    <property type="match status" value="1"/>
</dbReference>